<evidence type="ECO:0000313" key="7">
    <source>
        <dbReference type="Proteomes" id="UP000233425"/>
    </source>
</evidence>
<dbReference type="PANTHER" id="PTHR43630:SF1">
    <property type="entry name" value="POLY-BETA-1,6-N-ACETYL-D-GLUCOSAMINE SYNTHASE"/>
    <property type="match status" value="1"/>
</dbReference>
<dbReference type="SUPFAM" id="SSF53448">
    <property type="entry name" value="Nucleotide-diphospho-sugar transferases"/>
    <property type="match status" value="1"/>
</dbReference>
<accession>A0A2N0UL91</accession>
<proteinExistence type="inferred from homology"/>
<dbReference type="InterPro" id="IPR029044">
    <property type="entry name" value="Nucleotide-diphossugar_trans"/>
</dbReference>
<evidence type="ECO:0000256" key="4">
    <source>
        <dbReference type="SAM" id="Phobius"/>
    </source>
</evidence>
<dbReference type="PANTHER" id="PTHR43630">
    <property type="entry name" value="POLY-BETA-1,6-N-ACETYL-D-GLUCOSAMINE SYNTHASE"/>
    <property type="match status" value="1"/>
</dbReference>
<dbReference type="EMBL" id="NNSR01000069">
    <property type="protein sequence ID" value="PKD27755.1"/>
    <property type="molecule type" value="Genomic_DNA"/>
</dbReference>
<evidence type="ECO:0000256" key="1">
    <source>
        <dbReference type="ARBA" id="ARBA00006739"/>
    </source>
</evidence>
<dbReference type="Proteomes" id="UP000233425">
    <property type="component" value="Unassembled WGS sequence"/>
</dbReference>
<evidence type="ECO:0000256" key="2">
    <source>
        <dbReference type="ARBA" id="ARBA00022676"/>
    </source>
</evidence>
<keyword evidence="2" id="KW-0328">Glycosyltransferase</keyword>
<dbReference type="CDD" id="cd02525">
    <property type="entry name" value="Succinoglycan_BP_ExoA"/>
    <property type="match status" value="1"/>
</dbReference>
<gene>
    <name evidence="6" type="ORF">RBATCC27255_01521</name>
</gene>
<dbReference type="GO" id="GO:0016757">
    <property type="term" value="F:glycosyltransferase activity"/>
    <property type="evidence" value="ECO:0007669"/>
    <property type="project" value="UniProtKB-KW"/>
</dbReference>
<feature type="domain" description="Glycosyltransferase 2-like" evidence="5">
    <location>
        <begin position="4"/>
        <end position="176"/>
    </location>
</feature>
<protein>
    <submittedName>
        <fullName evidence="6">N-glycosyltransferase</fullName>
    </submittedName>
</protein>
<keyword evidence="4" id="KW-1133">Transmembrane helix</keyword>
<feature type="transmembrane region" description="Helical" evidence="4">
    <location>
        <begin position="301"/>
        <end position="323"/>
    </location>
</feature>
<comment type="similarity">
    <text evidence="1">Belongs to the glycosyltransferase 2 family.</text>
</comment>
<dbReference type="Gene3D" id="3.90.550.10">
    <property type="entry name" value="Spore Coat Polysaccharide Biosynthesis Protein SpsA, Chain A"/>
    <property type="match status" value="1"/>
</dbReference>
<reference evidence="6" key="1">
    <citation type="journal article" date="2018" name="Environ. Microbiol.">
        <title>Sporulation capability and amylosome conservation among diverse human colonic and rumen isolates of the keystone starch-degrader Ruminococcus bromii.</title>
        <authorList>
            <person name="Mukhopadhya I."/>
            <person name="Morais S."/>
            <person name="Laverde-Gomez J."/>
            <person name="Sheridan P.O."/>
            <person name="Walker A.W."/>
            <person name="Kelly W."/>
            <person name="Klieve A.V."/>
            <person name="Ouwerkerk D."/>
            <person name="Duncan S.H."/>
            <person name="Louis P."/>
            <person name="Koropatkin N."/>
            <person name="Cockburn D."/>
            <person name="Kibler R."/>
            <person name="Cooper P.J."/>
            <person name="Sandoval C."/>
            <person name="Crost E."/>
            <person name="Juge N."/>
            <person name="Bayer E.A."/>
            <person name="Flint H.J."/>
        </authorList>
    </citation>
    <scope>NUCLEOTIDE SEQUENCE [LARGE SCALE GENOMIC DNA]</scope>
    <source>
        <strain evidence="6">ATCC 27255</strain>
    </source>
</reference>
<keyword evidence="4" id="KW-0472">Membrane</keyword>
<organism evidence="6 7">
    <name type="scientific">Ruminococcus bromii</name>
    <dbReference type="NCBI Taxonomy" id="40518"/>
    <lineage>
        <taxon>Bacteria</taxon>
        <taxon>Bacillati</taxon>
        <taxon>Bacillota</taxon>
        <taxon>Clostridia</taxon>
        <taxon>Eubacteriales</taxon>
        <taxon>Oscillospiraceae</taxon>
        <taxon>Ruminococcus</taxon>
    </lineage>
</organism>
<evidence type="ECO:0000256" key="3">
    <source>
        <dbReference type="ARBA" id="ARBA00022679"/>
    </source>
</evidence>
<evidence type="ECO:0000313" key="6">
    <source>
        <dbReference type="EMBL" id="PKD27755.1"/>
    </source>
</evidence>
<dbReference type="Pfam" id="PF00535">
    <property type="entry name" value="Glycos_transf_2"/>
    <property type="match status" value="1"/>
</dbReference>
<dbReference type="InterPro" id="IPR001173">
    <property type="entry name" value="Glyco_trans_2-like"/>
</dbReference>
<keyword evidence="7" id="KW-1185">Reference proteome</keyword>
<sequence>MLVSLCMIAYNESNALSGLFRDIALQDYPHDKIEVVFVDSMSTDDTKEKMEKFRDADYGFWNVSVVQCVKRNQATSWNAALMTAKGDIIIRVDAHARIPRNFVSRNVYNIKQGENVVGGGRPNITSNVSSWKLTLLAAEDSLFGSSVASYRRPLAQKEYLDSLFHAAYRREVIAKVGGFNENLGRTEDNEFHYRIRMAGYKMCCCPDIISYQHSRNDLHGMIRQKYSNGRWIGLTLSECPGCLSYFHFAPFLFVMALLGCSVLALLGLPLFLYILLIIYGMFDIVNAVGCCTMKNVQPQFVFLPFIFPLLHVAYGIGTIVGLIQIPSWRKKIKNSGAKEHIEKVKRKIRENTLPGHSYK</sequence>
<evidence type="ECO:0000259" key="5">
    <source>
        <dbReference type="Pfam" id="PF00535"/>
    </source>
</evidence>
<comment type="caution">
    <text evidence="6">The sequence shown here is derived from an EMBL/GenBank/DDBJ whole genome shotgun (WGS) entry which is preliminary data.</text>
</comment>
<dbReference type="GeneID" id="93768858"/>
<dbReference type="RefSeq" id="WP_101029464.1">
    <property type="nucleotide sequence ID" value="NZ_CABMMZ010000069.1"/>
</dbReference>
<keyword evidence="4" id="KW-0812">Transmembrane</keyword>
<keyword evidence="3 6" id="KW-0808">Transferase</keyword>
<name>A0A2N0UL91_9FIRM</name>
<dbReference type="AlphaFoldDB" id="A0A2N0UL91"/>